<feature type="domain" description="PD-(D/E)XK endonuclease-like" evidence="1">
    <location>
        <begin position="736"/>
        <end position="962"/>
    </location>
</feature>
<keyword evidence="3" id="KW-1185">Reference proteome</keyword>
<dbReference type="InterPro" id="IPR027417">
    <property type="entry name" value="P-loop_NTPase"/>
</dbReference>
<accession>A0A437N3N9</accession>
<protein>
    <submittedName>
        <fullName evidence="2">Double-strand break repair protein AddB</fullName>
    </submittedName>
</protein>
<dbReference type="OrthoDB" id="9780606at2"/>
<dbReference type="InterPro" id="IPR038726">
    <property type="entry name" value="PDDEXK_AddAB-type"/>
</dbReference>
<dbReference type="Proteomes" id="UP000282837">
    <property type="component" value="Unassembled WGS sequence"/>
</dbReference>
<comment type="caution">
    <text evidence="2">The sequence shown here is derived from an EMBL/GenBank/DDBJ whole genome shotgun (WGS) entry which is preliminary data.</text>
</comment>
<evidence type="ECO:0000313" key="2">
    <source>
        <dbReference type="EMBL" id="RVU04520.1"/>
    </source>
</evidence>
<dbReference type="SUPFAM" id="SSF52540">
    <property type="entry name" value="P-loop containing nucleoside triphosphate hydrolases"/>
    <property type="match status" value="1"/>
</dbReference>
<dbReference type="NCBIfam" id="TIGR02786">
    <property type="entry name" value="addB_alphas"/>
    <property type="match status" value="1"/>
</dbReference>
<dbReference type="EMBL" id="SACO01000008">
    <property type="protein sequence ID" value="RVU04520.1"/>
    <property type="molecule type" value="Genomic_DNA"/>
</dbReference>
<evidence type="ECO:0000259" key="1">
    <source>
        <dbReference type="Pfam" id="PF12705"/>
    </source>
</evidence>
<reference evidence="2 3" key="1">
    <citation type="submission" date="2019-01" db="EMBL/GenBank/DDBJ databases">
        <authorList>
            <person name="Chen W.-M."/>
        </authorList>
    </citation>
    <scope>NUCLEOTIDE SEQUENCE [LARGE SCALE GENOMIC DNA]</scope>
    <source>
        <strain evidence="2 3">FSY-9</strain>
    </source>
</reference>
<name>A0A437N3N9_9SPHN</name>
<dbReference type="InterPro" id="IPR011335">
    <property type="entry name" value="Restrct_endonuc-II-like"/>
</dbReference>
<organism evidence="2 3">
    <name type="scientific">Novosphingobium umbonatum</name>
    <dbReference type="NCBI Taxonomy" id="1908524"/>
    <lineage>
        <taxon>Bacteria</taxon>
        <taxon>Pseudomonadati</taxon>
        <taxon>Pseudomonadota</taxon>
        <taxon>Alphaproteobacteria</taxon>
        <taxon>Sphingomonadales</taxon>
        <taxon>Sphingomonadaceae</taxon>
        <taxon>Novosphingobium</taxon>
    </lineage>
</organism>
<dbReference type="Gene3D" id="3.90.320.10">
    <property type="match status" value="1"/>
</dbReference>
<gene>
    <name evidence="2" type="primary">addB</name>
    <name evidence="2" type="ORF">EOE18_11740</name>
</gene>
<dbReference type="AlphaFoldDB" id="A0A437N3N9"/>
<dbReference type="InterPro" id="IPR011604">
    <property type="entry name" value="PDDEXK-like_dom_sf"/>
</dbReference>
<evidence type="ECO:0000313" key="3">
    <source>
        <dbReference type="Proteomes" id="UP000282837"/>
    </source>
</evidence>
<dbReference type="InterPro" id="IPR014153">
    <property type="entry name" value="Ds_break_AddB"/>
</dbReference>
<proteinExistence type="predicted"/>
<sequence length="1012" mass="109993">MPTPQKARQPKVYSIPAHHGFADALVAGLVPRYSDPDLGLARLTLLLPSQRAARTITEAFVRAGTDAAHKGMLLPRMVVVGDLDLDEALGSLLDPVGAAEHLPPAVDKTRRWLRLAEIIGMVEGEAAPKGAARLRRAAEVAATIDRLAVEGIAPDHLLADPVVALVGDQAEHWRQSTLAFLKIQTHWRAELEVRGEVDPPVRRNGLFDHAAAIWRDNPPPFPIVAAGVTSASPSLARLLRVVSEMPQGAVVLPDLDLTLDDEVWDELGRAGVADAAGGAPFGREDAPTHPQYHLKLLLNRMSVARGEVAPWHRAGPSAAPPERSRAISNLFLPPRASARWVDLPERQRRMSAVRLMESEHPGHEAQAIAILIREALEQPERRVALVTPNRGLAARVVAHLQRWGIQADDTAGRALPQTAPGRLLLLLAEVAGEGAPPVPLVALLGHPLVRRGEPRRAWLEQLRRLDLALRGPRPAAGMEPIRALIARIEGKSGPAQFSAWWAEVETIVGPLLALPEDAPLADLLDAIIAAGEALCGEDLWNEAAGRSLAGFVDDLRLGALAEGTVLPRRDLAAALRLAMDGVAVRPPWGGHPRVAIYGLLEARMTRSDLVICGGLTEGNWPGSPSPDPLLPPAVLRHLGVPGAEFRIGLAAHDLAGCLGAPEVVLSWARRDEGSPVIPSRFVLRVQAMLGEELARKHREETALVLARDIDVANAVPPHPRPQPMPDAQQRLVDIPVTALDRLRADPYQFYAQAILGLRKLDLLDGPPSAAWRGTAVHEILDIWHKAGARQGQLIPTAHQVLDKMSAHPLARSLWRPRLLAALEWVEAEIVKQRAEGRKVLATEVRGDMHIDGIRIHGRADRIDMMPDDSLAVVDYKTGTPPSGKMVQEGFALQLGLIGMIAQSGGFDDVAGDPRHFEYWSLARSKEGTFGFSQEPVLEGRKKSGIPRDEFLEKTQDFLCEAIAKYLLGSEPFTALLRPDIKGYNDYDQLMRLDEWIGWLGGEEAPEAEDENA</sequence>
<dbReference type="Pfam" id="PF12705">
    <property type="entry name" value="PDDEXK_1"/>
    <property type="match status" value="1"/>
</dbReference>
<dbReference type="SUPFAM" id="SSF52980">
    <property type="entry name" value="Restriction endonuclease-like"/>
    <property type="match status" value="1"/>
</dbReference>